<feature type="domain" description="Outer membrane protein beta-barrel" evidence="3">
    <location>
        <begin position="8"/>
        <end position="182"/>
    </location>
</feature>
<sequence length="182" mass="19902">MKALLVTSALTSLAAVPALADHGNQFYLGAELGFEQHEIDGIDDDGGDVDGLYYGIFGGYEYGFGRAYVAGEVNYTLSNADNDQDVEAEDSYGIGVLAGYNVTEFVSLYGRLGYQIQEVDTGDLGAGDLEEGGIRYGVGVNWSMPAFFHGRLEYTRTNYDDFDGQDFDLDTDRVSVSVYRHF</sequence>
<feature type="signal peptide" evidence="2">
    <location>
        <begin position="1"/>
        <end position="20"/>
    </location>
</feature>
<dbReference type="SUPFAM" id="SSF56925">
    <property type="entry name" value="OMPA-like"/>
    <property type="match status" value="1"/>
</dbReference>
<reference evidence="4 5" key="1">
    <citation type="submission" date="2020-11" db="EMBL/GenBank/DDBJ databases">
        <title>Description of Pontivivens ytuae sp. nov. isolated from deep sea sediment of Mariana Trench.</title>
        <authorList>
            <person name="Wang Z."/>
            <person name="Sun Q.-L."/>
            <person name="Xu X.-D."/>
            <person name="Tang Y.-Z."/>
            <person name="Zhang J."/>
        </authorList>
    </citation>
    <scope>NUCLEOTIDE SEQUENCE [LARGE SCALE GENOMIC DNA]</scope>
    <source>
        <strain evidence="4 5">MT2928</strain>
    </source>
</reference>
<dbReference type="Gene3D" id="2.40.160.20">
    <property type="match status" value="1"/>
</dbReference>
<dbReference type="EMBL" id="CP064942">
    <property type="protein sequence ID" value="QPH52729.1"/>
    <property type="molecule type" value="Genomic_DNA"/>
</dbReference>
<dbReference type="InterPro" id="IPR027385">
    <property type="entry name" value="Beta-barrel_OMP"/>
</dbReference>
<organism evidence="4 5">
    <name type="scientific">Pontivivens ytuae</name>
    <dbReference type="NCBI Taxonomy" id="2789856"/>
    <lineage>
        <taxon>Bacteria</taxon>
        <taxon>Pseudomonadati</taxon>
        <taxon>Pseudomonadota</taxon>
        <taxon>Alphaproteobacteria</taxon>
        <taxon>Rhodobacterales</taxon>
        <taxon>Paracoccaceae</taxon>
        <taxon>Pontivivens</taxon>
    </lineage>
</organism>
<keyword evidence="5" id="KW-1185">Reference proteome</keyword>
<evidence type="ECO:0000313" key="5">
    <source>
        <dbReference type="Proteomes" id="UP000594800"/>
    </source>
</evidence>
<evidence type="ECO:0000259" key="3">
    <source>
        <dbReference type="Pfam" id="PF13505"/>
    </source>
</evidence>
<proteinExistence type="predicted"/>
<name>A0A7S9LP69_9RHOB</name>
<gene>
    <name evidence="4" type="ORF">I0K15_13015</name>
</gene>
<evidence type="ECO:0000256" key="1">
    <source>
        <dbReference type="ARBA" id="ARBA00022729"/>
    </source>
</evidence>
<evidence type="ECO:0000313" key="4">
    <source>
        <dbReference type="EMBL" id="QPH52729.1"/>
    </source>
</evidence>
<dbReference type="AlphaFoldDB" id="A0A7S9LP69"/>
<dbReference type="Proteomes" id="UP000594800">
    <property type="component" value="Chromosome"/>
</dbReference>
<dbReference type="KEGG" id="poz:I0K15_13015"/>
<dbReference type="InterPro" id="IPR011250">
    <property type="entry name" value="OMP/PagP_B-barrel"/>
</dbReference>
<dbReference type="Pfam" id="PF13505">
    <property type="entry name" value="OMP_b-brl"/>
    <property type="match status" value="1"/>
</dbReference>
<dbReference type="RefSeq" id="WP_196101940.1">
    <property type="nucleotide sequence ID" value="NZ_CP064942.1"/>
</dbReference>
<accession>A0A7S9LP69</accession>
<feature type="chain" id="PRO_5032593804" evidence="2">
    <location>
        <begin position="21"/>
        <end position="182"/>
    </location>
</feature>
<protein>
    <submittedName>
        <fullName evidence="4">Outer membrane beta-barrel protein</fullName>
    </submittedName>
</protein>
<keyword evidence="1 2" id="KW-0732">Signal</keyword>
<evidence type="ECO:0000256" key="2">
    <source>
        <dbReference type="SAM" id="SignalP"/>
    </source>
</evidence>